<evidence type="ECO:0000313" key="4">
    <source>
        <dbReference type="EMBL" id="SBP28116.1"/>
    </source>
</evidence>
<evidence type="ECO:0000256" key="2">
    <source>
        <dbReference type="SAM" id="Phobius"/>
    </source>
</evidence>
<feature type="region of interest" description="Disordered" evidence="1">
    <location>
        <begin position="220"/>
        <end position="266"/>
    </location>
</feature>
<dbReference type="EMBL" id="HADX01005884">
    <property type="protein sequence ID" value="SBP28116.1"/>
    <property type="molecule type" value="Transcribed_RNA"/>
</dbReference>
<reference evidence="4" key="2">
    <citation type="submission" date="2016-06" db="EMBL/GenBank/DDBJ databases">
        <title>The genome of a short-lived fish provides insights into sex chromosome evolution and the genetic control of aging.</title>
        <authorList>
            <person name="Reichwald K."/>
            <person name="Felder M."/>
            <person name="Petzold A."/>
            <person name="Koch P."/>
            <person name="Groth M."/>
            <person name="Platzer M."/>
        </authorList>
    </citation>
    <scope>NUCLEOTIDE SEQUENCE</scope>
    <source>
        <tissue evidence="4">Brain</tissue>
    </source>
</reference>
<feature type="compositionally biased region" description="Low complexity" evidence="1">
    <location>
        <begin position="226"/>
        <end position="241"/>
    </location>
</feature>
<keyword evidence="3" id="KW-0732">Signal</keyword>
<keyword evidence="2" id="KW-0472">Membrane</keyword>
<protein>
    <submittedName>
        <fullName evidence="4">Chromosome 11 open reading frame 24</fullName>
    </submittedName>
</protein>
<dbReference type="EMBL" id="HADW01002045">
    <property type="protein sequence ID" value="SBP03445.1"/>
    <property type="molecule type" value="Transcribed_RNA"/>
</dbReference>
<dbReference type="InterPro" id="IPR041056">
    <property type="entry name" value="DUF5585"/>
</dbReference>
<dbReference type="AlphaFoldDB" id="A0A1A7YD12"/>
<feature type="region of interest" description="Disordered" evidence="1">
    <location>
        <begin position="125"/>
        <end position="205"/>
    </location>
</feature>
<feature type="compositionally biased region" description="Polar residues" evidence="1">
    <location>
        <begin position="196"/>
        <end position="205"/>
    </location>
</feature>
<dbReference type="Pfam" id="PF17823">
    <property type="entry name" value="DUF5585"/>
    <property type="match status" value="1"/>
</dbReference>
<name>A0A1A7YD12_9TELE</name>
<gene>
    <name evidence="4" type="primary">C25H11ORF24</name>
</gene>
<keyword evidence="2" id="KW-1133">Transmembrane helix</keyword>
<feature type="transmembrane region" description="Helical" evidence="2">
    <location>
        <begin position="323"/>
        <end position="342"/>
    </location>
</feature>
<feature type="non-terminal residue" evidence="4">
    <location>
        <position position="1"/>
    </location>
</feature>
<proteinExistence type="predicted"/>
<organism evidence="4">
    <name type="scientific">Iconisemion striatum</name>
    <dbReference type="NCBI Taxonomy" id="60296"/>
    <lineage>
        <taxon>Eukaryota</taxon>
        <taxon>Metazoa</taxon>
        <taxon>Chordata</taxon>
        <taxon>Craniata</taxon>
        <taxon>Vertebrata</taxon>
        <taxon>Euteleostomi</taxon>
        <taxon>Actinopterygii</taxon>
        <taxon>Neopterygii</taxon>
        <taxon>Teleostei</taxon>
        <taxon>Neoteleostei</taxon>
        <taxon>Acanthomorphata</taxon>
        <taxon>Ovalentaria</taxon>
        <taxon>Atherinomorphae</taxon>
        <taxon>Cyprinodontiformes</taxon>
        <taxon>Nothobranchiidae</taxon>
        <taxon>Iconisemion</taxon>
    </lineage>
</organism>
<feature type="chain" id="PRO_5015054969" evidence="3">
    <location>
        <begin position="40"/>
        <end position="370"/>
    </location>
</feature>
<reference evidence="4" key="1">
    <citation type="submission" date="2016-05" db="EMBL/GenBank/DDBJ databases">
        <authorList>
            <person name="Lavstsen T."/>
            <person name="Jespersen J.S."/>
        </authorList>
    </citation>
    <scope>NUCLEOTIDE SEQUENCE</scope>
    <source>
        <tissue evidence="4">Brain</tissue>
    </source>
</reference>
<accession>A0A1A7YD12</accession>
<feature type="signal peptide" evidence="3">
    <location>
        <begin position="1"/>
        <end position="39"/>
    </location>
</feature>
<evidence type="ECO:0000256" key="1">
    <source>
        <dbReference type="SAM" id="MobiDB-lite"/>
    </source>
</evidence>
<feature type="compositionally biased region" description="Polar residues" evidence="1">
    <location>
        <begin position="252"/>
        <end position="266"/>
    </location>
</feature>
<keyword evidence="2" id="KW-0812">Transmembrane</keyword>
<feature type="compositionally biased region" description="Polar residues" evidence="1">
    <location>
        <begin position="135"/>
        <end position="173"/>
    </location>
</feature>
<sequence>ISLSTMVLCCSALRLKDSGLTHLLCLLLLIVCSTLLVSAGESAVGPQVHLNTIQENCLSGCNISTAEESPKTISSDITNTQNQSSSPGFIAAPTSNFYLHNLSEKKEQANKSKVKIQVQSNITQQMQSSQYTTSDPSHTTVSSIETASSLSTPEQVFTTSSATQQQLPTSHQPPTAAAQPDFTTMGLPNQLAHTGPSMSPAQSATVTSTHIFTTAGISTVINSPKSTSPTETTSTHTTTTEELPHPPTTLHSTANTTVTGTKTSPSLGVMSAMQTTPPHMATVYLRNSSFTSHRKSSSSATSIAMVEAAGHSLTRQLVDTGSLMAVLLFGLLFFLVTVAVFITQAYESYRRKDYTQVDYLINGMYIDSGV</sequence>
<feature type="compositionally biased region" description="Low complexity" evidence="1">
    <location>
        <begin position="125"/>
        <end position="134"/>
    </location>
</feature>
<evidence type="ECO:0000256" key="3">
    <source>
        <dbReference type="SAM" id="SignalP"/>
    </source>
</evidence>